<evidence type="ECO:0000256" key="1">
    <source>
        <dbReference type="ARBA" id="ARBA00004651"/>
    </source>
</evidence>
<keyword evidence="11" id="KW-1185">Reference proteome</keyword>
<feature type="transmembrane region" description="Helical" evidence="7">
    <location>
        <begin position="160"/>
        <end position="179"/>
    </location>
</feature>
<dbReference type="InterPro" id="IPR025383">
    <property type="entry name" value="MrpA_C/MbhD"/>
</dbReference>
<feature type="domain" description="MrpA C-terminal/MbhD" evidence="9">
    <location>
        <begin position="15"/>
        <end position="80"/>
    </location>
</feature>
<evidence type="ECO:0000256" key="3">
    <source>
        <dbReference type="ARBA" id="ARBA00022475"/>
    </source>
</evidence>
<dbReference type="PANTHER" id="PTHR33932:SF4">
    <property type="entry name" value="NA(+)_H(+) ANTIPORTER SUBUNIT B"/>
    <property type="match status" value="1"/>
</dbReference>
<keyword evidence="6 7" id="KW-0472">Membrane</keyword>
<sequence>MIAVGVLIDVLLALGLVWLGWRTLQHPQLFRALVFFVVFGLVMAISWARLHAPDLALVEAAVGAGLTGALLLNTYRDLERGHVNHWDEVRDDLDSYARPVAQGFLLASVLALLTLLGWSLWHLPPSDLVVAAAVKEHLGVSGASHPVTAVLLNFRGYDTLLEIVVLFIAIVGVWSFHVLSAIDDGSMLPLDSSELLNSLVHRLVPLIIIVASYLLWVGAHGPGGAFQAGAVLASIGIIFSLTGSLAPTTQSTLGVRFFVALGLLVFLGVGLTLLVVGEGFLHYPHELAGALILTIELALMISIALVLVLLFNNAAGVRRR</sequence>
<feature type="transmembrane region" description="Helical" evidence="7">
    <location>
        <begin position="96"/>
        <end position="121"/>
    </location>
</feature>
<dbReference type="AlphaFoldDB" id="A0A7W7Y4R7"/>
<feature type="transmembrane region" description="Helical" evidence="7">
    <location>
        <begin position="6"/>
        <end position="24"/>
    </location>
</feature>
<comment type="similarity">
    <text evidence="2">Belongs to the CPA3 antiporters (TC 2.A.63) subunit B family.</text>
</comment>
<proteinExistence type="inferred from homology"/>
<evidence type="ECO:0000256" key="7">
    <source>
        <dbReference type="SAM" id="Phobius"/>
    </source>
</evidence>
<dbReference type="InterPro" id="IPR050622">
    <property type="entry name" value="CPA3_antiporter_subunitB"/>
</dbReference>
<dbReference type="Pfam" id="PF13244">
    <property type="entry name" value="MbhD"/>
    <property type="match status" value="1"/>
</dbReference>
<dbReference type="InterPro" id="IPR007182">
    <property type="entry name" value="MnhB"/>
</dbReference>
<reference evidence="10 11" key="1">
    <citation type="submission" date="2020-08" db="EMBL/GenBank/DDBJ databases">
        <title>Genomic Encyclopedia of Type Strains, Phase IV (KMG-IV): sequencing the most valuable type-strain genomes for metagenomic binning, comparative biology and taxonomic classification.</title>
        <authorList>
            <person name="Goeker M."/>
        </authorList>
    </citation>
    <scope>NUCLEOTIDE SEQUENCE [LARGE SCALE GENOMIC DNA]</scope>
    <source>
        <strain evidence="10 11">DSM 22071</strain>
    </source>
</reference>
<dbReference type="GO" id="GO:0005886">
    <property type="term" value="C:plasma membrane"/>
    <property type="evidence" value="ECO:0007669"/>
    <property type="project" value="UniProtKB-SubCell"/>
</dbReference>
<feature type="transmembrane region" description="Helical" evidence="7">
    <location>
        <begin position="29"/>
        <end position="50"/>
    </location>
</feature>
<keyword evidence="4 7" id="KW-0812">Transmembrane</keyword>
<dbReference type="EMBL" id="JACHID010000007">
    <property type="protein sequence ID" value="MBB5022071.1"/>
    <property type="molecule type" value="Genomic_DNA"/>
</dbReference>
<keyword evidence="3" id="KW-1003">Cell membrane</keyword>
<dbReference type="RefSeq" id="WP_183731904.1">
    <property type="nucleotide sequence ID" value="NZ_JACHID010000007.1"/>
</dbReference>
<evidence type="ECO:0000256" key="6">
    <source>
        <dbReference type="ARBA" id="ARBA00023136"/>
    </source>
</evidence>
<protein>
    <submittedName>
        <fullName evidence="10">Multisubunit Na+/H+ antiporter MnhB subunit</fullName>
    </submittedName>
</protein>
<evidence type="ECO:0000313" key="11">
    <source>
        <dbReference type="Proteomes" id="UP000528322"/>
    </source>
</evidence>
<feature type="transmembrane region" description="Helical" evidence="7">
    <location>
        <begin position="288"/>
        <end position="311"/>
    </location>
</feature>
<evidence type="ECO:0000256" key="2">
    <source>
        <dbReference type="ARBA" id="ARBA00009425"/>
    </source>
</evidence>
<gene>
    <name evidence="10" type="ORF">HNR37_001388</name>
</gene>
<comment type="caution">
    <text evidence="10">The sequence shown here is derived from an EMBL/GenBank/DDBJ whole genome shotgun (WGS) entry which is preliminary data.</text>
</comment>
<dbReference type="Pfam" id="PF04039">
    <property type="entry name" value="MnhB"/>
    <property type="match status" value="1"/>
</dbReference>
<dbReference type="Proteomes" id="UP000528322">
    <property type="component" value="Unassembled WGS sequence"/>
</dbReference>
<organism evidence="10 11">
    <name type="scientific">Desulfurispira natronophila</name>
    <dbReference type="NCBI Taxonomy" id="682562"/>
    <lineage>
        <taxon>Bacteria</taxon>
        <taxon>Pseudomonadati</taxon>
        <taxon>Chrysiogenota</taxon>
        <taxon>Chrysiogenia</taxon>
        <taxon>Chrysiogenales</taxon>
        <taxon>Chrysiogenaceae</taxon>
        <taxon>Desulfurispira</taxon>
    </lineage>
</organism>
<evidence type="ECO:0000256" key="4">
    <source>
        <dbReference type="ARBA" id="ARBA00022692"/>
    </source>
</evidence>
<keyword evidence="5 7" id="KW-1133">Transmembrane helix</keyword>
<feature type="transmembrane region" description="Helical" evidence="7">
    <location>
        <begin position="199"/>
        <end position="219"/>
    </location>
</feature>
<feature type="transmembrane region" description="Helical" evidence="7">
    <location>
        <begin position="56"/>
        <end position="75"/>
    </location>
</feature>
<accession>A0A7W7Y4R7</accession>
<evidence type="ECO:0000256" key="5">
    <source>
        <dbReference type="ARBA" id="ARBA00022989"/>
    </source>
</evidence>
<evidence type="ECO:0000259" key="9">
    <source>
        <dbReference type="Pfam" id="PF13244"/>
    </source>
</evidence>
<evidence type="ECO:0000313" key="10">
    <source>
        <dbReference type="EMBL" id="MBB5022071.1"/>
    </source>
</evidence>
<comment type="subcellular location">
    <subcellularLocation>
        <location evidence="1">Cell membrane</location>
        <topology evidence="1">Multi-pass membrane protein</topology>
    </subcellularLocation>
</comment>
<dbReference type="PANTHER" id="PTHR33932">
    <property type="entry name" value="NA(+)/H(+) ANTIPORTER SUBUNIT B"/>
    <property type="match status" value="1"/>
</dbReference>
<feature type="transmembrane region" description="Helical" evidence="7">
    <location>
        <begin position="257"/>
        <end position="276"/>
    </location>
</feature>
<name>A0A7W7Y4R7_9BACT</name>
<evidence type="ECO:0000259" key="8">
    <source>
        <dbReference type="Pfam" id="PF04039"/>
    </source>
</evidence>
<feature type="transmembrane region" description="Helical" evidence="7">
    <location>
        <begin position="225"/>
        <end position="245"/>
    </location>
</feature>
<feature type="domain" description="Na+/H+ antiporter MnhB subunit-related protein" evidence="8">
    <location>
        <begin position="197"/>
        <end position="306"/>
    </location>
</feature>